<evidence type="ECO:0000256" key="8">
    <source>
        <dbReference type="ARBA" id="ARBA00023204"/>
    </source>
</evidence>
<dbReference type="Pfam" id="PF00730">
    <property type="entry name" value="HhH-GPD"/>
    <property type="match status" value="1"/>
</dbReference>
<feature type="compositionally biased region" description="Polar residues" evidence="10">
    <location>
        <begin position="350"/>
        <end position="359"/>
    </location>
</feature>
<evidence type="ECO:0000256" key="4">
    <source>
        <dbReference type="ARBA" id="ARBA00022763"/>
    </source>
</evidence>
<keyword evidence="6" id="KW-0408">Iron</keyword>
<dbReference type="SUPFAM" id="SSF48150">
    <property type="entry name" value="DNA-glycosylase"/>
    <property type="match status" value="1"/>
</dbReference>
<keyword evidence="9" id="KW-0326">Glycosidase</keyword>
<dbReference type="Gene3D" id="1.10.720.30">
    <property type="entry name" value="SAP domain"/>
    <property type="match status" value="1"/>
</dbReference>
<protein>
    <recommendedName>
        <fullName evidence="11">SAP domain-containing protein</fullName>
    </recommendedName>
</protein>
<keyword evidence="8" id="KW-0234">DNA repair</keyword>
<evidence type="ECO:0000256" key="5">
    <source>
        <dbReference type="ARBA" id="ARBA00022801"/>
    </source>
</evidence>
<dbReference type="InterPro" id="IPR011257">
    <property type="entry name" value="DNA_glycosylase"/>
</dbReference>
<keyword evidence="2" id="KW-0004">4Fe-4S</keyword>
<dbReference type="GO" id="GO:0003906">
    <property type="term" value="F:DNA-(apurinic or apyrimidinic site) endonuclease activity"/>
    <property type="evidence" value="ECO:0007669"/>
    <property type="project" value="InterPro"/>
</dbReference>
<dbReference type="Gene3D" id="1.10.1670.10">
    <property type="entry name" value="Helix-hairpin-Helix base-excision DNA repair enzymes (C-terminal)"/>
    <property type="match status" value="1"/>
</dbReference>
<feature type="region of interest" description="Disordered" evidence="10">
    <location>
        <begin position="84"/>
        <end position="111"/>
    </location>
</feature>
<name>A0A7R9Y980_9STRA</name>
<evidence type="ECO:0000256" key="6">
    <source>
        <dbReference type="ARBA" id="ARBA00023004"/>
    </source>
</evidence>
<dbReference type="CDD" id="cd00056">
    <property type="entry name" value="ENDO3c"/>
    <property type="match status" value="1"/>
</dbReference>
<dbReference type="PROSITE" id="PS01155">
    <property type="entry name" value="ENDONUCLEASE_III_2"/>
    <property type="match status" value="1"/>
</dbReference>
<dbReference type="GO" id="GO:0051539">
    <property type="term" value="F:4 iron, 4 sulfur cluster binding"/>
    <property type="evidence" value="ECO:0007669"/>
    <property type="project" value="UniProtKB-KW"/>
</dbReference>
<feature type="domain" description="SAP" evidence="11">
    <location>
        <begin position="6"/>
        <end position="40"/>
    </location>
</feature>
<dbReference type="InterPro" id="IPR003265">
    <property type="entry name" value="HhH-GPD_domain"/>
</dbReference>
<gene>
    <name evidence="12" type="ORF">PPYR1160_LOCUS3337</name>
</gene>
<evidence type="ECO:0000256" key="2">
    <source>
        <dbReference type="ARBA" id="ARBA00022485"/>
    </source>
</evidence>
<accession>A0A7R9Y980</accession>
<keyword evidence="5" id="KW-0378">Hydrolase</keyword>
<evidence type="ECO:0000256" key="3">
    <source>
        <dbReference type="ARBA" id="ARBA00022723"/>
    </source>
</evidence>
<keyword evidence="7" id="KW-0411">Iron-sulfur</keyword>
<evidence type="ECO:0000256" key="10">
    <source>
        <dbReference type="SAM" id="MobiDB-lite"/>
    </source>
</evidence>
<evidence type="ECO:0000256" key="7">
    <source>
        <dbReference type="ARBA" id="ARBA00023014"/>
    </source>
</evidence>
<proteinExistence type="inferred from homology"/>
<dbReference type="GO" id="GO:0046872">
    <property type="term" value="F:metal ion binding"/>
    <property type="evidence" value="ECO:0007669"/>
    <property type="project" value="UniProtKB-KW"/>
</dbReference>
<keyword evidence="3" id="KW-0479">Metal-binding</keyword>
<dbReference type="InterPro" id="IPR005759">
    <property type="entry name" value="Nth"/>
</dbReference>
<dbReference type="InterPro" id="IPR000445">
    <property type="entry name" value="HhH_motif"/>
</dbReference>
<dbReference type="InterPro" id="IPR003034">
    <property type="entry name" value="SAP_dom"/>
</dbReference>
<dbReference type="SUPFAM" id="SSF68906">
    <property type="entry name" value="SAP domain"/>
    <property type="match status" value="1"/>
</dbReference>
<keyword evidence="4" id="KW-0227">DNA damage</keyword>
<dbReference type="PANTHER" id="PTHR10359:SF18">
    <property type="entry name" value="ENDONUCLEASE III"/>
    <property type="match status" value="1"/>
</dbReference>
<dbReference type="FunFam" id="1.10.340.30:FF:000001">
    <property type="entry name" value="Endonuclease III"/>
    <property type="match status" value="1"/>
</dbReference>
<dbReference type="EMBL" id="HBEA01004404">
    <property type="protein sequence ID" value="CAD8253845.1"/>
    <property type="molecule type" value="Transcribed_RNA"/>
</dbReference>
<dbReference type="AlphaFoldDB" id="A0A7R9Y980"/>
<dbReference type="PROSITE" id="PS50800">
    <property type="entry name" value="SAP"/>
    <property type="match status" value="1"/>
</dbReference>
<dbReference type="SMART" id="SM00513">
    <property type="entry name" value="SAP"/>
    <property type="match status" value="1"/>
</dbReference>
<evidence type="ECO:0000256" key="1">
    <source>
        <dbReference type="ARBA" id="ARBA00008343"/>
    </source>
</evidence>
<feature type="region of interest" description="Disordered" evidence="10">
    <location>
        <begin position="328"/>
        <end position="366"/>
    </location>
</feature>
<dbReference type="GO" id="GO:0006285">
    <property type="term" value="P:base-excision repair, AP site formation"/>
    <property type="evidence" value="ECO:0007669"/>
    <property type="project" value="TreeGrafter"/>
</dbReference>
<reference evidence="12" key="1">
    <citation type="submission" date="2021-01" db="EMBL/GenBank/DDBJ databases">
        <authorList>
            <person name="Corre E."/>
            <person name="Pelletier E."/>
            <person name="Niang G."/>
            <person name="Scheremetjew M."/>
            <person name="Finn R."/>
            <person name="Kale V."/>
            <person name="Holt S."/>
            <person name="Cochrane G."/>
            <person name="Meng A."/>
            <person name="Brown T."/>
            <person name="Cohen L."/>
        </authorList>
    </citation>
    <scope>NUCLEOTIDE SEQUENCE</scope>
    <source>
        <strain evidence="12">CCMP2078</strain>
    </source>
</reference>
<dbReference type="Pfam" id="PF02037">
    <property type="entry name" value="SAP"/>
    <property type="match status" value="1"/>
</dbReference>
<sequence length="385" mass="42613">MAEDDFAAWTVLRLKEELRGRGLKVSGTKTVLLQRLQEHSGGEVDDPTGGGDRKTTIAEVEKVAVEKIDNATIATVEKVKVEKVEGTAGAKKSRSRKRKKEEQQLPPPSPELLEKAERIRRALLDLYPPPVPVPLDHSDAFTLLVAVVLSAQTTDGKVNAVTKELFQKAPNPQAMVELGKDEILRIIRPVGLAPGKSQRLHAMAQELIDRHDAQVPSSFEELEALSGVGHKTASVVMAQAFGVPCFPVDTHIHRLANRWGLSNSNKVEDTERDLKTVFAKEHWNDLHLRIIYFGREHCPAKGHIVELCPICSFAAASTIQSNPFKSFSSGASVEGDEVPTTPKKARRDTSSPTETPSSNYKKRKGIITYSERRAELEKMRVEEDR</sequence>
<dbReference type="InterPro" id="IPR004036">
    <property type="entry name" value="Endonuclease-III-like_CS2"/>
</dbReference>
<dbReference type="InterPro" id="IPR023170">
    <property type="entry name" value="HhH_base_excis_C"/>
</dbReference>
<dbReference type="GO" id="GO:0000703">
    <property type="term" value="F:oxidized pyrimidine nucleobase lesion DNA N-glycosylase activity"/>
    <property type="evidence" value="ECO:0007669"/>
    <property type="project" value="UniProtKB-ARBA"/>
</dbReference>
<organism evidence="12">
    <name type="scientific">Pinguiococcus pyrenoidosus</name>
    <dbReference type="NCBI Taxonomy" id="172671"/>
    <lineage>
        <taxon>Eukaryota</taxon>
        <taxon>Sar</taxon>
        <taxon>Stramenopiles</taxon>
        <taxon>Ochrophyta</taxon>
        <taxon>Pinguiophyceae</taxon>
        <taxon>Pinguiochrysidales</taxon>
        <taxon>Pinguiochrysidaceae</taxon>
        <taxon>Pinguiococcus</taxon>
    </lineage>
</organism>
<evidence type="ECO:0000313" key="12">
    <source>
        <dbReference type="EMBL" id="CAD8253845.1"/>
    </source>
</evidence>
<dbReference type="SMART" id="SM00478">
    <property type="entry name" value="ENDO3c"/>
    <property type="match status" value="1"/>
</dbReference>
<evidence type="ECO:0000256" key="9">
    <source>
        <dbReference type="ARBA" id="ARBA00023295"/>
    </source>
</evidence>
<dbReference type="InterPro" id="IPR036361">
    <property type="entry name" value="SAP_dom_sf"/>
</dbReference>
<comment type="similarity">
    <text evidence="1">Belongs to the Nth/MutY family.</text>
</comment>
<dbReference type="Pfam" id="PF00633">
    <property type="entry name" value="HHH"/>
    <property type="match status" value="1"/>
</dbReference>
<dbReference type="HAMAP" id="MF_00942">
    <property type="entry name" value="Nth"/>
    <property type="match status" value="1"/>
</dbReference>
<evidence type="ECO:0000259" key="11">
    <source>
        <dbReference type="PROSITE" id="PS50800"/>
    </source>
</evidence>
<dbReference type="PANTHER" id="PTHR10359">
    <property type="entry name" value="A/G-SPECIFIC ADENINE GLYCOSYLASE/ENDONUCLEASE III"/>
    <property type="match status" value="1"/>
</dbReference>
<dbReference type="Gene3D" id="1.10.340.30">
    <property type="entry name" value="Hypothetical protein, domain 2"/>
    <property type="match status" value="1"/>
</dbReference>
<dbReference type="GO" id="GO:0003677">
    <property type="term" value="F:DNA binding"/>
    <property type="evidence" value="ECO:0007669"/>
    <property type="project" value="InterPro"/>
</dbReference>